<protein>
    <submittedName>
        <fullName evidence="1">Enamine deaminase RidA, house cleaning of reactive enamine intermediates, YjgF/YER057c/UK114 family</fullName>
    </submittedName>
</protein>
<dbReference type="OrthoDB" id="5520786at2"/>
<proteinExistence type="predicted"/>
<dbReference type="PANTHER" id="PTHR43857:SF1">
    <property type="entry name" value="YJGH FAMILY PROTEIN"/>
    <property type="match status" value="1"/>
</dbReference>
<dbReference type="PANTHER" id="PTHR43857">
    <property type="entry name" value="BLR7761 PROTEIN"/>
    <property type="match status" value="1"/>
</dbReference>
<dbReference type="AlphaFoldDB" id="A0A1X7G0L7"/>
<gene>
    <name evidence="1" type="ORF">SAMN06295910_0910</name>
</gene>
<dbReference type="Gene3D" id="3.30.1330.40">
    <property type="entry name" value="RutC-like"/>
    <property type="match status" value="1"/>
</dbReference>
<dbReference type="EMBL" id="LT840185">
    <property type="protein sequence ID" value="SMF61908.1"/>
    <property type="molecule type" value="Genomic_DNA"/>
</dbReference>
<dbReference type="Proteomes" id="UP000192934">
    <property type="component" value="Chromosome I"/>
</dbReference>
<organism evidence="1 2">
    <name type="scientific">Allosphingosinicella indica</name>
    <dbReference type="NCBI Taxonomy" id="941907"/>
    <lineage>
        <taxon>Bacteria</taxon>
        <taxon>Pseudomonadati</taxon>
        <taxon>Pseudomonadota</taxon>
        <taxon>Alphaproteobacteria</taxon>
        <taxon>Sphingomonadales</taxon>
        <taxon>Sphingomonadaceae</taxon>
        <taxon>Allosphingosinicella</taxon>
    </lineage>
</organism>
<reference evidence="2" key="1">
    <citation type="submission" date="2017-04" db="EMBL/GenBank/DDBJ databases">
        <authorList>
            <person name="Varghese N."/>
            <person name="Submissions S."/>
        </authorList>
    </citation>
    <scope>NUCLEOTIDE SEQUENCE [LARGE SCALE GENOMIC DNA]</scope>
    <source>
        <strain evidence="2">Dd16</strain>
    </source>
</reference>
<accession>A0A1X7G0L7</accession>
<dbReference type="Pfam" id="PF01042">
    <property type="entry name" value="Ribonuc_L-PSP"/>
    <property type="match status" value="1"/>
</dbReference>
<dbReference type="CDD" id="cd00448">
    <property type="entry name" value="YjgF_YER057c_UK114_family"/>
    <property type="match status" value="1"/>
</dbReference>
<dbReference type="SUPFAM" id="SSF55298">
    <property type="entry name" value="YjgF-like"/>
    <property type="match status" value="1"/>
</dbReference>
<evidence type="ECO:0000313" key="2">
    <source>
        <dbReference type="Proteomes" id="UP000192934"/>
    </source>
</evidence>
<dbReference type="InterPro" id="IPR006175">
    <property type="entry name" value="YjgF/YER057c/UK114"/>
</dbReference>
<dbReference type="RefSeq" id="WP_085217708.1">
    <property type="nucleotide sequence ID" value="NZ_LT840185.1"/>
</dbReference>
<dbReference type="InterPro" id="IPR035959">
    <property type="entry name" value="RutC-like_sf"/>
</dbReference>
<keyword evidence="2" id="KW-1185">Reference proteome</keyword>
<dbReference type="STRING" id="941907.SAMN06295910_0910"/>
<evidence type="ECO:0000313" key="1">
    <source>
        <dbReference type="EMBL" id="SMF61908.1"/>
    </source>
</evidence>
<name>A0A1X7G0L7_9SPHN</name>
<sequence>MANSKINPAGLYDAVGYGFSHAAVQEGGRTLHLAGQVAWDKDCNVVGGGDLAAQTRQALANLKAVLAEAGATPADIVRLRTYVVDHNPEKLGPVLGEIGAFYDGGTPAPNTFIGVAALALPYFLVEIEATAALEA</sequence>